<accession>A0A832V3H5</accession>
<gene>
    <name evidence="1" type="ORF">H1011_00120</name>
</gene>
<comment type="caution">
    <text evidence="1">The sequence shown here is derived from an EMBL/GenBank/DDBJ whole genome shotgun (WGS) entry which is preliminary data.</text>
</comment>
<sequence length="58" mass="6369">MTNLPDYKAVVKTGDKRWDELGAGWSKENGNISLQLKVAPLPSEGKVNFLLVPNATEK</sequence>
<protein>
    <submittedName>
        <fullName evidence="1">Uncharacterized protein</fullName>
    </submittedName>
</protein>
<name>A0A832V3H5_9ARCH</name>
<dbReference type="Proteomes" id="UP000604391">
    <property type="component" value="Unassembled WGS sequence"/>
</dbReference>
<keyword evidence="2" id="KW-1185">Reference proteome</keyword>
<evidence type="ECO:0000313" key="1">
    <source>
        <dbReference type="EMBL" id="HIJ99219.1"/>
    </source>
</evidence>
<dbReference type="EMBL" id="DVAD01000001">
    <property type="protein sequence ID" value="HIJ99219.1"/>
    <property type="molecule type" value="Genomic_DNA"/>
</dbReference>
<organism evidence="1 2">
    <name type="scientific">Candidatus Undinarchaeum marinum</name>
    <dbReference type="NCBI Taxonomy" id="2756141"/>
    <lineage>
        <taxon>Archaea</taxon>
        <taxon>Candidatus Undinarchaeota</taxon>
        <taxon>Candidatus Undinarchaeia</taxon>
        <taxon>Candidatus Undinarchaeales</taxon>
        <taxon>Candidatus Undinarchaeaceae</taxon>
        <taxon>Candidatus Undinarchaeum</taxon>
    </lineage>
</organism>
<evidence type="ECO:0000313" key="2">
    <source>
        <dbReference type="Proteomes" id="UP000604391"/>
    </source>
</evidence>
<proteinExistence type="predicted"/>
<dbReference type="AlphaFoldDB" id="A0A832V3H5"/>
<reference evidence="1 2" key="1">
    <citation type="journal article" name="Nat. Commun.">
        <title>Undinarchaeota illuminate DPANN phylogeny and the impact of gene transfer on archaeal evolution.</title>
        <authorList>
            <person name="Dombrowski N."/>
            <person name="Williams T.A."/>
            <person name="Sun J."/>
            <person name="Woodcroft B.J."/>
            <person name="Lee J.H."/>
            <person name="Minh B.Q."/>
            <person name="Rinke C."/>
            <person name="Spang A."/>
        </authorList>
    </citation>
    <scope>NUCLEOTIDE SEQUENCE [LARGE SCALE GENOMIC DNA]</scope>
    <source>
        <strain evidence="1">MAG_bin17</strain>
    </source>
</reference>